<feature type="transmembrane region" description="Helical" evidence="7">
    <location>
        <begin position="134"/>
        <end position="162"/>
    </location>
</feature>
<comment type="similarity">
    <text evidence="7">Belongs to the binding-protein-dependent transport system permease family.</text>
</comment>
<dbReference type="GO" id="GO:0055085">
    <property type="term" value="P:transmembrane transport"/>
    <property type="evidence" value="ECO:0007669"/>
    <property type="project" value="InterPro"/>
</dbReference>
<keyword evidence="6 7" id="KW-0472">Membrane</keyword>
<dbReference type="InterPro" id="IPR035906">
    <property type="entry name" value="MetI-like_sf"/>
</dbReference>
<evidence type="ECO:0000256" key="4">
    <source>
        <dbReference type="ARBA" id="ARBA00022692"/>
    </source>
</evidence>
<feature type="transmembrane region" description="Helical" evidence="7">
    <location>
        <begin position="276"/>
        <end position="295"/>
    </location>
</feature>
<dbReference type="PANTHER" id="PTHR43163:SF6">
    <property type="entry name" value="DIPEPTIDE TRANSPORT SYSTEM PERMEASE PROTEIN DPPB-RELATED"/>
    <property type="match status" value="1"/>
</dbReference>
<keyword evidence="2 7" id="KW-0813">Transport</keyword>
<dbReference type="Pfam" id="PF19300">
    <property type="entry name" value="BPD_transp_1_N"/>
    <property type="match status" value="1"/>
</dbReference>
<dbReference type="CDD" id="cd06261">
    <property type="entry name" value="TM_PBP2"/>
    <property type="match status" value="1"/>
</dbReference>
<dbReference type="AlphaFoldDB" id="A0A939EBC8"/>
<dbReference type="Pfam" id="PF00528">
    <property type="entry name" value="BPD_transp_1"/>
    <property type="match status" value="1"/>
</dbReference>
<dbReference type="EMBL" id="JAEKJZ010000001">
    <property type="protein sequence ID" value="MBN9670052.1"/>
    <property type="molecule type" value="Genomic_DNA"/>
</dbReference>
<evidence type="ECO:0000256" key="2">
    <source>
        <dbReference type="ARBA" id="ARBA00022448"/>
    </source>
</evidence>
<dbReference type="InterPro" id="IPR045621">
    <property type="entry name" value="BPD_transp_1_N"/>
</dbReference>
<evidence type="ECO:0000259" key="9">
    <source>
        <dbReference type="PROSITE" id="PS50928"/>
    </source>
</evidence>
<feature type="transmembrane region" description="Helical" evidence="7">
    <location>
        <begin position="7"/>
        <end position="26"/>
    </location>
</feature>
<proteinExistence type="inferred from homology"/>
<feature type="domain" description="ABC transmembrane type-1" evidence="9">
    <location>
        <begin position="98"/>
        <end position="295"/>
    </location>
</feature>
<reference evidence="10" key="1">
    <citation type="submission" date="2020-12" db="EMBL/GenBank/DDBJ databases">
        <title>Oil enriched cultivation method for isolating marine PHA-producing bacteria.</title>
        <authorList>
            <person name="Zheng W."/>
            <person name="Yu S."/>
            <person name="Huang Y."/>
        </authorList>
    </citation>
    <scope>NUCLEOTIDE SEQUENCE</scope>
    <source>
        <strain evidence="10">SY-2-12</strain>
    </source>
</reference>
<evidence type="ECO:0000313" key="10">
    <source>
        <dbReference type="EMBL" id="MBN9670052.1"/>
    </source>
</evidence>
<feature type="transmembrane region" description="Helical" evidence="7">
    <location>
        <begin position="234"/>
        <end position="256"/>
    </location>
</feature>
<dbReference type="Gene3D" id="1.10.3720.10">
    <property type="entry name" value="MetI-like"/>
    <property type="match status" value="1"/>
</dbReference>
<accession>A0A939EBC8</accession>
<evidence type="ECO:0000256" key="7">
    <source>
        <dbReference type="RuleBase" id="RU363032"/>
    </source>
</evidence>
<feature type="transmembrane region" description="Helical" evidence="7">
    <location>
        <begin position="102"/>
        <end position="122"/>
    </location>
</feature>
<evidence type="ECO:0000256" key="8">
    <source>
        <dbReference type="SAM" id="MobiDB-lite"/>
    </source>
</evidence>
<comment type="caution">
    <text evidence="10">The sequence shown here is derived from an EMBL/GenBank/DDBJ whole genome shotgun (WGS) entry which is preliminary data.</text>
</comment>
<keyword evidence="3" id="KW-1003">Cell membrane</keyword>
<dbReference type="PANTHER" id="PTHR43163">
    <property type="entry name" value="DIPEPTIDE TRANSPORT SYSTEM PERMEASE PROTEIN DPPB-RELATED"/>
    <property type="match status" value="1"/>
</dbReference>
<feature type="compositionally biased region" description="Polar residues" evidence="8">
    <location>
        <begin position="318"/>
        <end position="335"/>
    </location>
</feature>
<comment type="subcellular location">
    <subcellularLocation>
        <location evidence="1 7">Cell membrane</location>
        <topology evidence="1 7">Multi-pass membrane protein</topology>
    </subcellularLocation>
</comment>
<evidence type="ECO:0000313" key="11">
    <source>
        <dbReference type="Proteomes" id="UP000664096"/>
    </source>
</evidence>
<feature type="region of interest" description="Disordered" evidence="8">
    <location>
        <begin position="309"/>
        <end position="335"/>
    </location>
</feature>
<sequence length="335" mass="36455">MLIKRLGALAVVLFGVSVLTFSLYYLSPGDKALAIAHARYMGEGNAPPEVVQAIREKYALNEPFLTQFKLWVSGYLKGDFGQSLVSGVPVWEIFLPNLRETLALACSALLIGLPLAFFLSLVSLWRPGSLYDRIAVAVASIGAAVPSYWLGLMLILVFAAWLNWLPSFGTGTPAHLILPAATLAVWITASQTRLFRSFLLEASSSPFLEALRLRGVGEKEIFWRHILRHAMVPAITMIGLDLAYLLEGAVIVEVIFARGGIGSLLVGSVMSRDYPIVLFLVMFSAFSYVAINSLIEALQDCLDPRKSLPAPSLRAQRPITTASATDSPDNTTGDR</sequence>
<dbReference type="Proteomes" id="UP000664096">
    <property type="component" value="Unassembled WGS sequence"/>
</dbReference>
<keyword evidence="5 7" id="KW-1133">Transmembrane helix</keyword>
<dbReference type="InterPro" id="IPR000515">
    <property type="entry name" value="MetI-like"/>
</dbReference>
<evidence type="ECO:0000256" key="3">
    <source>
        <dbReference type="ARBA" id="ARBA00022475"/>
    </source>
</evidence>
<organism evidence="10 11">
    <name type="scientific">Roseibium aggregatum</name>
    <dbReference type="NCBI Taxonomy" id="187304"/>
    <lineage>
        <taxon>Bacteria</taxon>
        <taxon>Pseudomonadati</taxon>
        <taxon>Pseudomonadota</taxon>
        <taxon>Alphaproteobacteria</taxon>
        <taxon>Hyphomicrobiales</taxon>
        <taxon>Stappiaceae</taxon>
        <taxon>Roseibium</taxon>
    </lineage>
</organism>
<protein>
    <submittedName>
        <fullName evidence="10">ABC transporter permease</fullName>
    </submittedName>
</protein>
<gene>
    <name evidence="10" type="ORF">JF539_06855</name>
</gene>
<dbReference type="GO" id="GO:0005886">
    <property type="term" value="C:plasma membrane"/>
    <property type="evidence" value="ECO:0007669"/>
    <property type="project" value="UniProtKB-SubCell"/>
</dbReference>
<evidence type="ECO:0000256" key="6">
    <source>
        <dbReference type="ARBA" id="ARBA00023136"/>
    </source>
</evidence>
<evidence type="ECO:0000256" key="1">
    <source>
        <dbReference type="ARBA" id="ARBA00004651"/>
    </source>
</evidence>
<dbReference type="SUPFAM" id="SSF161098">
    <property type="entry name" value="MetI-like"/>
    <property type="match status" value="1"/>
</dbReference>
<evidence type="ECO:0000256" key="5">
    <source>
        <dbReference type="ARBA" id="ARBA00022989"/>
    </source>
</evidence>
<name>A0A939EBC8_9HYPH</name>
<dbReference type="PROSITE" id="PS50928">
    <property type="entry name" value="ABC_TM1"/>
    <property type="match status" value="1"/>
</dbReference>
<feature type="transmembrane region" description="Helical" evidence="7">
    <location>
        <begin position="168"/>
        <end position="189"/>
    </location>
</feature>
<keyword evidence="4 7" id="KW-0812">Transmembrane</keyword>